<dbReference type="Gene3D" id="3.40.50.1820">
    <property type="entry name" value="alpha/beta hydrolase"/>
    <property type="match status" value="1"/>
</dbReference>
<dbReference type="PIRSF" id="PIRSF037442">
    <property type="entry name" value="UCP037442_abhydr"/>
    <property type="match status" value="1"/>
</dbReference>
<keyword evidence="3" id="KW-1185">Reference proteome</keyword>
<keyword evidence="2" id="KW-0378">Hydrolase</keyword>
<proteinExistence type="predicted"/>
<protein>
    <submittedName>
        <fullName evidence="2">Alpha/beta fold hydrolase</fullName>
    </submittedName>
</protein>
<comment type="caution">
    <text evidence="2">The sequence shown here is derived from an EMBL/GenBank/DDBJ whole genome shotgun (WGS) entry which is preliminary data.</text>
</comment>
<evidence type="ECO:0000259" key="1">
    <source>
        <dbReference type="Pfam" id="PF12146"/>
    </source>
</evidence>
<dbReference type="InterPro" id="IPR022742">
    <property type="entry name" value="Hydrolase_4"/>
</dbReference>
<reference evidence="2 3" key="1">
    <citation type="journal article" date="2024" name="Chem. Sci.">
        <title>Discovery of megapolipeptins by genome mining of a Burkholderiales bacteria collection.</title>
        <authorList>
            <person name="Paulo B.S."/>
            <person name="Recchia M.J.J."/>
            <person name="Lee S."/>
            <person name="Fergusson C.H."/>
            <person name="Romanowski S.B."/>
            <person name="Hernandez A."/>
            <person name="Krull N."/>
            <person name="Liu D.Y."/>
            <person name="Cavanagh H."/>
            <person name="Bos A."/>
            <person name="Gray C.A."/>
            <person name="Murphy B.T."/>
            <person name="Linington R.G."/>
            <person name="Eustaquio A.S."/>
        </authorList>
    </citation>
    <scope>NUCLEOTIDE SEQUENCE [LARGE SCALE GENOMIC DNA]</scope>
    <source>
        <strain evidence="2 3">RL21-008-BIB-B</strain>
    </source>
</reference>
<dbReference type="InterPro" id="IPR029058">
    <property type="entry name" value="AB_hydrolase_fold"/>
</dbReference>
<dbReference type="RefSeq" id="WP_408168788.1">
    <property type="nucleotide sequence ID" value="NZ_JAQQFR010000009.1"/>
</dbReference>
<name>A0ABW8ZC17_9BURK</name>
<sequence>MHIESNIHIQATDGYSLGATLYYADDSPRPERLAIINCATGVKAAYYARYARFLADHGYLALTWDYRGIGASRPSSLRKLKAGKFDWGNKDFEGILQWVANNFPDSELHVVGHSIGGVMPGYAPSSWRIDRMLIVGAQFAYWRDYAQASRRKMLLKWHVAMPLLTTLLGYFPGSTLGWLEDLPAGVAYEWAFRRARLEHPDADRVQYFPLLGCPTLAYTISDDPFGTPAAVIRLLDYYINSDRTLVSLTPGDLHLKQIGHFSFFHDRFRDNLWMETLQWLDSCLHRRRELQHWPAARIIEEAKEMENVA</sequence>
<organism evidence="2 3">
    <name type="scientific">Herbaspirillum rhizosphaerae</name>
    <dbReference type="NCBI Taxonomy" id="346179"/>
    <lineage>
        <taxon>Bacteria</taxon>
        <taxon>Pseudomonadati</taxon>
        <taxon>Pseudomonadota</taxon>
        <taxon>Betaproteobacteria</taxon>
        <taxon>Burkholderiales</taxon>
        <taxon>Oxalobacteraceae</taxon>
        <taxon>Herbaspirillum</taxon>
    </lineage>
</organism>
<dbReference type="InterPro" id="IPR017208">
    <property type="entry name" value="UCP037442_abhydr"/>
</dbReference>
<feature type="domain" description="Serine aminopeptidase S33" evidence="1">
    <location>
        <begin position="44"/>
        <end position="145"/>
    </location>
</feature>
<accession>A0ABW8ZC17</accession>
<dbReference type="Pfam" id="PF12146">
    <property type="entry name" value="Hydrolase_4"/>
    <property type="match status" value="1"/>
</dbReference>
<dbReference type="GO" id="GO:0016787">
    <property type="term" value="F:hydrolase activity"/>
    <property type="evidence" value="ECO:0007669"/>
    <property type="project" value="UniProtKB-KW"/>
</dbReference>
<dbReference type="Proteomes" id="UP001629214">
    <property type="component" value="Unassembled WGS sequence"/>
</dbReference>
<gene>
    <name evidence="2" type="ORF">PQR63_14925</name>
</gene>
<evidence type="ECO:0000313" key="2">
    <source>
        <dbReference type="EMBL" id="MFL9879691.1"/>
    </source>
</evidence>
<evidence type="ECO:0000313" key="3">
    <source>
        <dbReference type="Proteomes" id="UP001629214"/>
    </source>
</evidence>
<dbReference type="SUPFAM" id="SSF53474">
    <property type="entry name" value="alpha/beta-Hydrolases"/>
    <property type="match status" value="1"/>
</dbReference>
<dbReference type="EMBL" id="JAQQFR010000009">
    <property type="protein sequence ID" value="MFL9879691.1"/>
    <property type="molecule type" value="Genomic_DNA"/>
</dbReference>